<comment type="similarity">
    <text evidence="1">Belongs to the CFA/CMAS family.</text>
</comment>
<dbReference type="PANTHER" id="PTHR43667">
    <property type="entry name" value="CYCLOPROPANE-FATTY-ACYL-PHOSPHOLIPID SYNTHASE"/>
    <property type="match status" value="1"/>
</dbReference>
<dbReference type="GO" id="GO:0008168">
    <property type="term" value="F:methyltransferase activity"/>
    <property type="evidence" value="ECO:0007669"/>
    <property type="project" value="UniProtKB-KW"/>
</dbReference>
<proteinExistence type="inferred from homology"/>
<organism evidence="8 9">
    <name type="scientific">Alloalcanivorax marinus</name>
    <dbReference type="NCBI Taxonomy" id="1177169"/>
    <lineage>
        <taxon>Bacteria</taxon>
        <taxon>Pseudomonadati</taxon>
        <taxon>Pseudomonadota</taxon>
        <taxon>Gammaproteobacteria</taxon>
        <taxon>Oceanospirillales</taxon>
        <taxon>Alcanivoracaceae</taxon>
        <taxon>Alloalcanivorax</taxon>
    </lineage>
</organism>
<dbReference type="RefSeq" id="WP_204429139.1">
    <property type="nucleotide sequence ID" value="NZ_ARXL01000138.1"/>
</dbReference>
<keyword evidence="4" id="KW-0949">S-adenosyl-L-methionine</keyword>
<evidence type="ECO:0000256" key="4">
    <source>
        <dbReference type="ARBA" id="ARBA00022691"/>
    </source>
</evidence>
<protein>
    <submittedName>
        <fullName evidence="8">Cyclopropane-fatty-acyl-phospholipid synthase family protein</fullName>
    </submittedName>
</protein>
<dbReference type="GO" id="GO:0008610">
    <property type="term" value="P:lipid biosynthetic process"/>
    <property type="evidence" value="ECO:0007669"/>
    <property type="project" value="InterPro"/>
</dbReference>
<evidence type="ECO:0000256" key="6">
    <source>
        <dbReference type="PIRSR" id="PIRSR003085-1"/>
    </source>
</evidence>
<dbReference type="Pfam" id="PF02353">
    <property type="entry name" value="CMAS"/>
    <property type="match status" value="1"/>
</dbReference>
<evidence type="ECO:0000313" key="8">
    <source>
        <dbReference type="EMBL" id="MCC4308652.1"/>
    </source>
</evidence>
<dbReference type="PIRSF" id="PIRSF003085">
    <property type="entry name" value="CMAS"/>
    <property type="match status" value="1"/>
</dbReference>
<evidence type="ECO:0000256" key="3">
    <source>
        <dbReference type="ARBA" id="ARBA00022679"/>
    </source>
</evidence>
<gene>
    <name evidence="8" type="ORF">LL252_08710</name>
</gene>
<comment type="caution">
    <text evidence="8">The sequence shown here is derived from an EMBL/GenBank/DDBJ whole genome shotgun (WGS) entry which is preliminary data.</text>
</comment>
<evidence type="ECO:0000256" key="5">
    <source>
        <dbReference type="ARBA" id="ARBA00023098"/>
    </source>
</evidence>
<evidence type="ECO:0000313" key="9">
    <source>
        <dbReference type="Proteomes" id="UP001108027"/>
    </source>
</evidence>
<dbReference type="PANTHER" id="PTHR43667:SF2">
    <property type="entry name" value="FATTY ACID C-METHYL TRANSFERASE"/>
    <property type="match status" value="1"/>
</dbReference>
<keyword evidence="9" id="KW-1185">Reference proteome</keyword>
<keyword evidence="3" id="KW-0808">Transferase</keyword>
<dbReference type="GO" id="GO:0032259">
    <property type="term" value="P:methylation"/>
    <property type="evidence" value="ECO:0007669"/>
    <property type="project" value="UniProtKB-KW"/>
</dbReference>
<sequence length="416" mass="46798">MMDGEKALATPRPSWIQGVARKQVQAHLAKLPHGGVTLREPDGEVVVIGDAGRFGADIDIHHWDTYRAMMTGGALGAAEAYMAGAWDSPDLLAVIRYFAANVEAMRALEGGAALLARPALKVLHTLNRNSPAGSRRNIAAHYDLGNDFFALFLDRSMMYSSAVYPDADADLETASEYKLERICQRLELAPGQHLLEIGTGWGGLALHAARHHGVRVTTTTISREQARYAREQVRAAGLEDRIEVLEQDYRDLRGRYDRVVSVEMIEAVGHQYLDGYFRVLGERLKPDGLLLLQAITVPDQRYAYARDRVDFIKRYIFPGGFLPSVSVMCQGLRDNTALTPLRLEDIGEHYGRTLADWRERFLRALPRIRELGFDQRFCRMWDYYLCYCQGAFMERAISTVHLLAAGPDYRPAERLV</sequence>
<evidence type="ECO:0000256" key="7">
    <source>
        <dbReference type="SAM" id="Coils"/>
    </source>
</evidence>
<dbReference type="Proteomes" id="UP001108027">
    <property type="component" value="Unassembled WGS sequence"/>
</dbReference>
<dbReference type="InterPro" id="IPR029063">
    <property type="entry name" value="SAM-dependent_MTases_sf"/>
</dbReference>
<keyword evidence="7" id="KW-0175">Coiled coil</keyword>
<dbReference type="InterPro" id="IPR050723">
    <property type="entry name" value="CFA/CMAS"/>
</dbReference>
<dbReference type="InterPro" id="IPR003333">
    <property type="entry name" value="CMAS"/>
</dbReference>
<name>A0A9Q3UKH2_9GAMM</name>
<dbReference type="AlphaFoldDB" id="A0A9Q3UKH2"/>
<dbReference type="SUPFAM" id="SSF53335">
    <property type="entry name" value="S-adenosyl-L-methionine-dependent methyltransferases"/>
    <property type="match status" value="1"/>
</dbReference>
<evidence type="ECO:0000256" key="1">
    <source>
        <dbReference type="ARBA" id="ARBA00010815"/>
    </source>
</evidence>
<feature type="active site" evidence="6">
    <location>
        <position position="388"/>
    </location>
</feature>
<feature type="coiled-coil region" evidence="7">
    <location>
        <begin position="228"/>
        <end position="255"/>
    </location>
</feature>
<reference evidence="8" key="1">
    <citation type="submission" date="2021-10" db="EMBL/GenBank/DDBJ databases">
        <title>The diversity and Nitrogen Metabolism of Culturable Nitrate-Utilizing Bacteria Within the Oxygen Minimum Zone of the Changjiang (Yangtze River)Estuary.</title>
        <authorList>
            <person name="Zhang D."/>
            <person name="Zheng J."/>
            <person name="Liu S."/>
            <person name="He W."/>
        </authorList>
    </citation>
    <scope>NUCLEOTIDE SEQUENCE</scope>
    <source>
        <strain evidence="8">FXH-223</strain>
    </source>
</reference>
<keyword evidence="2" id="KW-0489">Methyltransferase</keyword>
<evidence type="ECO:0000256" key="2">
    <source>
        <dbReference type="ARBA" id="ARBA00022603"/>
    </source>
</evidence>
<dbReference type="EMBL" id="JAJGNA010000008">
    <property type="protein sequence ID" value="MCC4308652.1"/>
    <property type="molecule type" value="Genomic_DNA"/>
</dbReference>
<dbReference type="Gene3D" id="3.40.50.150">
    <property type="entry name" value="Vaccinia Virus protein VP39"/>
    <property type="match status" value="1"/>
</dbReference>
<accession>A0A9Q3UKH2</accession>
<keyword evidence="5" id="KW-0443">Lipid metabolism</keyword>
<dbReference type="CDD" id="cd02440">
    <property type="entry name" value="AdoMet_MTases"/>
    <property type="match status" value="1"/>
</dbReference>